<comment type="caution">
    <text evidence="2">The sequence shown here is derived from an EMBL/GenBank/DDBJ whole genome shotgun (WGS) entry which is preliminary data.</text>
</comment>
<proteinExistence type="predicted"/>
<dbReference type="RefSeq" id="WP_272461829.1">
    <property type="nucleotide sequence ID" value="NZ_JAPFQL010000029.1"/>
</dbReference>
<feature type="domain" description="TadE-like" evidence="1">
    <location>
        <begin position="30"/>
        <end position="72"/>
    </location>
</feature>
<keyword evidence="3" id="KW-1185">Reference proteome</keyword>
<reference evidence="2 3" key="1">
    <citation type="submission" date="2022-11" db="EMBL/GenBank/DDBJ databases">
        <title>Anaerobic phenanthrene biodegradation by a DNRA strain PheN6.</title>
        <authorList>
            <person name="Zhang Z."/>
        </authorList>
    </citation>
    <scope>NUCLEOTIDE SEQUENCE [LARGE SCALE GENOMIC DNA]</scope>
    <source>
        <strain evidence="2 3">PheN6</strain>
    </source>
</reference>
<protein>
    <submittedName>
        <fullName evidence="2">Pilus assembly protein</fullName>
    </submittedName>
</protein>
<name>A0ABT5GGA6_9MICO</name>
<evidence type="ECO:0000313" key="3">
    <source>
        <dbReference type="Proteomes" id="UP001150259"/>
    </source>
</evidence>
<evidence type="ECO:0000313" key="2">
    <source>
        <dbReference type="EMBL" id="MDC5697252.1"/>
    </source>
</evidence>
<evidence type="ECO:0000259" key="1">
    <source>
        <dbReference type="Pfam" id="PF07811"/>
    </source>
</evidence>
<dbReference type="Proteomes" id="UP001150259">
    <property type="component" value="Unassembled WGS sequence"/>
</dbReference>
<dbReference type="EMBL" id="JAPFQL010000029">
    <property type="protein sequence ID" value="MDC5697252.1"/>
    <property type="molecule type" value="Genomic_DNA"/>
</dbReference>
<dbReference type="Pfam" id="PF07811">
    <property type="entry name" value="TadE"/>
    <property type="match status" value="1"/>
</dbReference>
<organism evidence="2 3">
    <name type="scientific">Intrasporangium calvum</name>
    <dbReference type="NCBI Taxonomy" id="53358"/>
    <lineage>
        <taxon>Bacteria</taxon>
        <taxon>Bacillati</taxon>
        <taxon>Actinomycetota</taxon>
        <taxon>Actinomycetes</taxon>
        <taxon>Micrococcales</taxon>
        <taxon>Intrasporangiaceae</taxon>
        <taxon>Intrasporangium</taxon>
    </lineage>
</organism>
<sequence length="159" mass="16587">MRWPHRVRARVRARLRLRSRLRRAGRADDGSAIAEFVMVSALLLFVVLAVLQLAVALYVRNTLISAAAEGARFGARADASPADGAARAASLISASLNPSFAERISARTTRTQDGVDVVVVTVAAPLPVFGPIGPAEGFKVSGRAFSEVQVAAPAPAGAS</sequence>
<accession>A0ABT5GGA6</accession>
<dbReference type="InterPro" id="IPR012495">
    <property type="entry name" value="TadE-like_dom"/>
</dbReference>
<gene>
    <name evidence="2" type="ORF">OO014_08275</name>
</gene>